<keyword evidence="1" id="KW-1133">Transmembrane helix</keyword>
<comment type="caution">
    <text evidence="2">The sequence shown here is derived from an EMBL/GenBank/DDBJ whole genome shotgun (WGS) entry which is preliminary data.</text>
</comment>
<reference evidence="2 3" key="1">
    <citation type="submission" date="2018-04" db="EMBL/GenBank/DDBJ databases">
        <authorList>
            <person name="Go L.Y."/>
            <person name="Mitchell J.A."/>
        </authorList>
    </citation>
    <scope>NUCLEOTIDE SEQUENCE [LARGE SCALE GENOMIC DNA]</scope>
    <source>
        <strain evidence="2">ULC066bin1</strain>
    </source>
</reference>
<evidence type="ECO:0000313" key="3">
    <source>
        <dbReference type="Proteomes" id="UP000249467"/>
    </source>
</evidence>
<feature type="transmembrane region" description="Helical" evidence="1">
    <location>
        <begin position="41"/>
        <end position="63"/>
    </location>
</feature>
<organism evidence="2 3">
    <name type="scientific">Pseudanabaena frigida</name>
    <dbReference type="NCBI Taxonomy" id="945775"/>
    <lineage>
        <taxon>Bacteria</taxon>
        <taxon>Bacillati</taxon>
        <taxon>Cyanobacteriota</taxon>
        <taxon>Cyanophyceae</taxon>
        <taxon>Pseudanabaenales</taxon>
        <taxon>Pseudanabaenaceae</taxon>
        <taxon>Pseudanabaena</taxon>
    </lineage>
</organism>
<dbReference type="Proteomes" id="UP000249467">
    <property type="component" value="Unassembled WGS sequence"/>
</dbReference>
<evidence type="ECO:0000313" key="2">
    <source>
        <dbReference type="EMBL" id="PZO37219.1"/>
    </source>
</evidence>
<name>A0A2W4W5F5_9CYAN</name>
<evidence type="ECO:0000256" key="1">
    <source>
        <dbReference type="SAM" id="Phobius"/>
    </source>
</evidence>
<keyword evidence="1" id="KW-0472">Membrane</keyword>
<accession>A0A2W4W5F5</accession>
<reference evidence="2 3" key="2">
    <citation type="submission" date="2018-06" db="EMBL/GenBank/DDBJ databases">
        <title>Metagenomic assembly of (sub)arctic Cyanobacteria and their associated microbiome from non-axenic cultures.</title>
        <authorList>
            <person name="Baurain D."/>
        </authorList>
    </citation>
    <scope>NUCLEOTIDE SEQUENCE [LARGE SCALE GENOMIC DNA]</scope>
    <source>
        <strain evidence="2">ULC066bin1</strain>
    </source>
</reference>
<protein>
    <recommendedName>
        <fullName evidence="4">DUF1772 domain-containing protein</fullName>
    </recommendedName>
</protein>
<proteinExistence type="predicted"/>
<dbReference type="EMBL" id="QBML01000033">
    <property type="protein sequence ID" value="PZO37219.1"/>
    <property type="molecule type" value="Genomic_DNA"/>
</dbReference>
<dbReference type="AlphaFoldDB" id="A0A2W4W5F5"/>
<feature type="transmembrane region" description="Helical" evidence="1">
    <location>
        <begin position="75"/>
        <end position="99"/>
    </location>
</feature>
<evidence type="ECO:0008006" key="4">
    <source>
        <dbReference type="Google" id="ProtNLM"/>
    </source>
</evidence>
<dbReference type="Pfam" id="PF08592">
    <property type="entry name" value="Anthrone_oxy"/>
    <property type="match status" value="1"/>
</dbReference>
<feature type="transmembrane region" description="Helical" evidence="1">
    <location>
        <begin position="119"/>
        <end position="140"/>
    </location>
</feature>
<keyword evidence="1" id="KW-0812">Transmembrane</keyword>
<sequence length="141" mass="15115">MAGVFFAFSTFVMNALARLQPKEGITAMQAINITAINPLFMGIFLGTAATCIFIAGSSLLNWYQPKSAHLLIGSLFYLVGAFGVTILFNVPLNEALAIANPDSANGASLWANYLANWTIWNHVRTISALLASAAITIALYE</sequence>
<gene>
    <name evidence="2" type="ORF">DCF19_19490</name>
</gene>
<dbReference type="InterPro" id="IPR013901">
    <property type="entry name" value="Anthrone_oxy"/>
</dbReference>